<dbReference type="SMART" id="SM00239">
    <property type="entry name" value="C2"/>
    <property type="match status" value="2"/>
</dbReference>
<dbReference type="PANTHER" id="PTHR31425:SF52">
    <property type="entry name" value="MULTIPLE C2 DOMAIN AND TRANSMEMBRANE REGION PROTEIN 7"/>
    <property type="match status" value="1"/>
</dbReference>
<name>A0A5J9USN7_9POAL</name>
<evidence type="ECO:0000259" key="8">
    <source>
        <dbReference type="PROSITE" id="PS50004"/>
    </source>
</evidence>
<keyword evidence="2 7" id="KW-0812">Transmembrane</keyword>
<feature type="non-terminal residue" evidence="9">
    <location>
        <position position="1"/>
    </location>
</feature>
<evidence type="ECO:0000313" key="9">
    <source>
        <dbReference type="EMBL" id="TVU26157.1"/>
    </source>
</evidence>
<gene>
    <name evidence="9" type="ORF">EJB05_28693</name>
</gene>
<dbReference type="GO" id="GO:0016020">
    <property type="term" value="C:membrane"/>
    <property type="evidence" value="ECO:0007669"/>
    <property type="project" value="UniProtKB-SubCell"/>
</dbReference>
<sequence>MGGGEIMLAAWKGSQTDEAFAGALHAGAHHGLSPAGVIATQTKTYYAPRLCYLRCHVIAARDLVGSGRSSSMVNAFATVQLGAQVWRTRALPSLGPTWDQDFWLVAAWPFEEPLVVTVLDDVAPGRHEALGRLVFPKGAVKTQQFDKKKFAPPPSAWFDLERPRYSDGDDGDGDGRYAGDSRGGGGWRHEFRSKIQLRVYYDAAYHVLDELAAYASDFQPSARALRSPPVGVLELAVLRASGLPSSTTTTKPPTNGGGGGRRRSTTVNAYCVAKYGQKWVRTRTVPDTASPIWQEQFTFDVFDPCTVLTVAVFDNHQLLADAAGAAADAPLGKVRIRVSTLAPGRTYEHPYALFVLRPGGLLQRCGELHLAVRFTPTSSSWPSAAAGKMMAMYLRPQLPNQHFARPIPPHLAPVLRRRAVDVVVARLSRAEPPLRPEAVHYLLRDPAAHPNPAAPEQKAYSKRRSLAACARLRDVLAPAAAFAHWYVGVRDWDRPAVTALVLLLFLTLTWNPRAILPTFFLYLFGVGAWNFRRRPTRPAQMEHHADGVDAIMLGEELDAGWPASGTTPPDVVEWRYRQLRGTATKVQMLVVHAAGIGERVHALLSWRDRRATLVVLVAVAALAVVFYAVPFRAVVAVAGVYELRPPVMRRKGPSPLFNFFRRLPTNADVML</sequence>
<evidence type="ECO:0000256" key="1">
    <source>
        <dbReference type="ARBA" id="ARBA00004141"/>
    </source>
</evidence>
<dbReference type="Gramene" id="TVU26157">
    <property type="protein sequence ID" value="TVU26157"/>
    <property type="gene ID" value="EJB05_28693"/>
</dbReference>
<dbReference type="Proteomes" id="UP000324897">
    <property type="component" value="Chromosome 2"/>
</dbReference>
<keyword evidence="5 7" id="KW-0472">Membrane</keyword>
<evidence type="ECO:0000256" key="6">
    <source>
        <dbReference type="SAM" id="MobiDB-lite"/>
    </source>
</evidence>
<dbReference type="AlphaFoldDB" id="A0A5J9USN7"/>
<evidence type="ECO:0000256" key="3">
    <source>
        <dbReference type="ARBA" id="ARBA00022737"/>
    </source>
</evidence>
<protein>
    <recommendedName>
        <fullName evidence="8">C2 domain-containing protein</fullName>
    </recommendedName>
</protein>
<dbReference type="InterPro" id="IPR035892">
    <property type="entry name" value="C2_domain_sf"/>
</dbReference>
<evidence type="ECO:0000256" key="4">
    <source>
        <dbReference type="ARBA" id="ARBA00022989"/>
    </source>
</evidence>
<comment type="caution">
    <text evidence="9">The sequence shown here is derived from an EMBL/GenBank/DDBJ whole genome shotgun (WGS) entry which is preliminary data.</text>
</comment>
<feature type="domain" description="C2" evidence="8">
    <location>
        <begin position="214"/>
        <end position="351"/>
    </location>
</feature>
<dbReference type="PANTHER" id="PTHR31425">
    <property type="entry name" value="PHOSPHORIBOSYLANTHRANILATE TRANSFERASE ISOFORM 1"/>
    <property type="match status" value="1"/>
</dbReference>
<keyword evidence="3" id="KW-0677">Repeat</keyword>
<keyword evidence="4 7" id="KW-1133">Transmembrane helix</keyword>
<dbReference type="PROSITE" id="PS50004">
    <property type="entry name" value="C2"/>
    <property type="match status" value="2"/>
</dbReference>
<keyword evidence="10" id="KW-1185">Reference proteome</keyword>
<proteinExistence type="predicted"/>
<feature type="compositionally biased region" description="Low complexity" evidence="6">
    <location>
        <begin position="244"/>
        <end position="254"/>
    </location>
</feature>
<dbReference type="OrthoDB" id="5973539at2759"/>
<dbReference type="Pfam" id="PF08372">
    <property type="entry name" value="PRT_C"/>
    <property type="match status" value="1"/>
</dbReference>
<dbReference type="Pfam" id="PF00168">
    <property type="entry name" value="C2"/>
    <property type="match status" value="2"/>
</dbReference>
<feature type="region of interest" description="Disordered" evidence="6">
    <location>
        <begin position="150"/>
        <end position="185"/>
    </location>
</feature>
<reference evidence="9 10" key="1">
    <citation type="journal article" date="2019" name="Sci. Rep.">
        <title>A high-quality genome of Eragrostis curvula grass provides insights into Poaceae evolution and supports new strategies to enhance forage quality.</title>
        <authorList>
            <person name="Carballo J."/>
            <person name="Santos B.A.C.M."/>
            <person name="Zappacosta D."/>
            <person name="Garbus I."/>
            <person name="Selva J.P."/>
            <person name="Gallo C.A."/>
            <person name="Diaz A."/>
            <person name="Albertini E."/>
            <person name="Caccamo M."/>
            <person name="Echenique V."/>
        </authorList>
    </citation>
    <scope>NUCLEOTIDE SEQUENCE [LARGE SCALE GENOMIC DNA]</scope>
    <source>
        <strain evidence="10">cv. Victoria</strain>
        <tissue evidence="9">Leaf</tissue>
    </source>
</reference>
<dbReference type="SUPFAM" id="SSF49562">
    <property type="entry name" value="C2 domain (Calcium/lipid-binding domain, CaLB)"/>
    <property type="match status" value="2"/>
</dbReference>
<evidence type="ECO:0000256" key="5">
    <source>
        <dbReference type="ARBA" id="ARBA00023136"/>
    </source>
</evidence>
<feature type="compositionally biased region" description="Basic and acidic residues" evidence="6">
    <location>
        <begin position="159"/>
        <end position="179"/>
    </location>
</feature>
<evidence type="ECO:0000256" key="7">
    <source>
        <dbReference type="SAM" id="Phobius"/>
    </source>
</evidence>
<dbReference type="Gene3D" id="2.60.40.150">
    <property type="entry name" value="C2 domain"/>
    <property type="match status" value="2"/>
</dbReference>
<evidence type="ECO:0000313" key="10">
    <source>
        <dbReference type="Proteomes" id="UP000324897"/>
    </source>
</evidence>
<dbReference type="InterPro" id="IPR000008">
    <property type="entry name" value="C2_dom"/>
</dbReference>
<accession>A0A5J9USN7</accession>
<dbReference type="EMBL" id="RWGY01000013">
    <property type="protein sequence ID" value="TVU26157.1"/>
    <property type="molecule type" value="Genomic_DNA"/>
</dbReference>
<feature type="domain" description="C2" evidence="8">
    <location>
        <begin position="34"/>
        <end position="150"/>
    </location>
</feature>
<dbReference type="InterPro" id="IPR013583">
    <property type="entry name" value="MCTP_C"/>
</dbReference>
<comment type="subcellular location">
    <subcellularLocation>
        <location evidence="1">Membrane</location>
        <topology evidence="1">Multi-pass membrane protein</topology>
    </subcellularLocation>
</comment>
<feature type="transmembrane region" description="Helical" evidence="7">
    <location>
        <begin position="514"/>
        <end position="531"/>
    </location>
</feature>
<organism evidence="9 10">
    <name type="scientific">Eragrostis curvula</name>
    <name type="common">weeping love grass</name>
    <dbReference type="NCBI Taxonomy" id="38414"/>
    <lineage>
        <taxon>Eukaryota</taxon>
        <taxon>Viridiplantae</taxon>
        <taxon>Streptophyta</taxon>
        <taxon>Embryophyta</taxon>
        <taxon>Tracheophyta</taxon>
        <taxon>Spermatophyta</taxon>
        <taxon>Magnoliopsida</taxon>
        <taxon>Liliopsida</taxon>
        <taxon>Poales</taxon>
        <taxon>Poaceae</taxon>
        <taxon>PACMAD clade</taxon>
        <taxon>Chloridoideae</taxon>
        <taxon>Eragrostideae</taxon>
        <taxon>Eragrostidinae</taxon>
        <taxon>Eragrostis</taxon>
    </lineage>
</organism>
<dbReference type="InterPro" id="IPR047259">
    <property type="entry name" value="QUIRKY-like"/>
</dbReference>
<evidence type="ECO:0000256" key="2">
    <source>
        <dbReference type="ARBA" id="ARBA00022692"/>
    </source>
</evidence>
<feature type="transmembrane region" description="Helical" evidence="7">
    <location>
        <begin position="613"/>
        <end position="641"/>
    </location>
</feature>
<feature type="region of interest" description="Disordered" evidence="6">
    <location>
        <begin position="243"/>
        <end position="263"/>
    </location>
</feature>